<gene>
    <name evidence="16" type="ORF">EVA68_03870</name>
</gene>
<keyword evidence="8 14" id="KW-0227">DNA damage</keyword>
<dbReference type="InterPro" id="IPR003265">
    <property type="entry name" value="HhH-GPD_domain"/>
</dbReference>
<sequence length="344" mass="39266">MESSFATRLLIWFDQHGRKELPWQTNINPYRVWVSEVMLQQTQVKTAIPYYERFLNTFPTLEALAAANEDQVLHRWTGLGYYARGRNLLKAAKQIMIRHEGKVPLTINELCNLPGIGRSTAGAIVAICTNQYAVILDGNVKRILTRYLAIGGWPGNSGIMNILWKEAEALTPRNRVADYTQAIMDLGATLCRRTKPKCHVCPLNTDCQALLSDTIDLYPEKKPKKKLPVRETCFLVITDNNGQIMLEKRPPSGLWGGLWSFPETTWQNIELSLRVLSVKPLSTRALKSFRHTFSHFHLEITPIHIQTQANKVNVKIPNINWYRLEDTPAIGLTRPVTRILENLR</sequence>
<dbReference type="NCBIfam" id="NF008132">
    <property type="entry name" value="PRK10880.1"/>
    <property type="match status" value="1"/>
</dbReference>
<dbReference type="AlphaFoldDB" id="A0A520S294"/>
<evidence type="ECO:0000256" key="4">
    <source>
        <dbReference type="ARBA" id="ARBA00012045"/>
    </source>
</evidence>
<keyword evidence="7" id="KW-0479">Metal-binding</keyword>
<evidence type="ECO:0000256" key="9">
    <source>
        <dbReference type="ARBA" id="ARBA00022801"/>
    </source>
</evidence>
<protein>
    <recommendedName>
        <fullName evidence="5 14">Adenine DNA glycosylase</fullName>
        <ecNumber evidence="4 14">3.2.2.31</ecNumber>
    </recommendedName>
</protein>
<feature type="domain" description="HhH-GPD" evidence="15">
    <location>
        <begin position="38"/>
        <end position="189"/>
    </location>
</feature>
<dbReference type="InterPro" id="IPR000445">
    <property type="entry name" value="HhH_motif"/>
</dbReference>
<comment type="caution">
    <text evidence="16">The sequence shown here is derived from an EMBL/GenBank/DDBJ whole genome shotgun (WGS) entry which is preliminary data.</text>
</comment>
<evidence type="ECO:0000256" key="11">
    <source>
        <dbReference type="ARBA" id="ARBA00023014"/>
    </source>
</evidence>
<dbReference type="InterPro" id="IPR005760">
    <property type="entry name" value="A/G_AdeGlyc_MutY"/>
</dbReference>
<dbReference type="PROSITE" id="PS00764">
    <property type="entry name" value="ENDONUCLEASE_III_1"/>
    <property type="match status" value="1"/>
</dbReference>
<evidence type="ECO:0000256" key="2">
    <source>
        <dbReference type="ARBA" id="ARBA00002933"/>
    </source>
</evidence>
<dbReference type="GO" id="GO:0035485">
    <property type="term" value="F:adenine/guanine mispair binding"/>
    <property type="evidence" value="ECO:0007669"/>
    <property type="project" value="TreeGrafter"/>
</dbReference>
<name>A0A520S294_9GAMM</name>
<dbReference type="InterPro" id="IPR015797">
    <property type="entry name" value="NUDIX_hydrolase-like_dom_sf"/>
</dbReference>
<dbReference type="InterPro" id="IPR023170">
    <property type="entry name" value="HhH_base_excis_C"/>
</dbReference>
<dbReference type="GO" id="GO:0046872">
    <property type="term" value="F:metal ion binding"/>
    <property type="evidence" value="ECO:0007669"/>
    <property type="project" value="UniProtKB-UniRule"/>
</dbReference>
<dbReference type="GO" id="GO:0034039">
    <property type="term" value="F:8-oxo-7,8-dihydroguanine DNA N-glycosylase activity"/>
    <property type="evidence" value="ECO:0007669"/>
    <property type="project" value="TreeGrafter"/>
</dbReference>
<evidence type="ECO:0000256" key="14">
    <source>
        <dbReference type="RuleBase" id="RU365096"/>
    </source>
</evidence>
<evidence type="ECO:0000313" key="17">
    <source>
        <dbReference type="Proteomes" id="UP000316199"/>
    </source>
</evidence>
<dbReference type="GO" id="GO:0000701">
    <property type="term" value="F:purine-specific mismatch base pair DNA N-glycosylase activity"/>
    <property type="evidence" value="ECO:0007669"/>
    <property type="project" value="UniProtKB-EC"/>
</dbReference>
<dbReference type="Pfam" id="PF14815">
    <property type="entry name" value="NUDIX_4"/>
    <property type="match status" value="1"/>
</dbReference>
<dbReference type="InterPro" id="IPR004035">
    <property type="entry name" value="Endouclease-III_FeS-bd_BS"/>
</dbReference>
<keyword evidence="10 14" id="KW-0408">Iron</keyword>
<comment type="function">
    <text evidence="2">Adenine glycosylase active on G-A mispairs. MutY also corrects error-prone DNA synthesis past GO lesions which are due to the oxidatively damaged form of guanine: 7,8-dihydro-8-oxoguanine (8-oxo-dGTP).</text>
</comment>
<proteinExistence type="inferred from homology"/>
<evidence type="ECO:0000256" key="10">
    <source>
        <dbReference type="ARBA" id="ARBA00023004"/>
    </source>
</evidence>
<dbReference type="EMBL" id="SHAG01000010">
    <property type="protein sequence ID" value="RZO76592.1"/>
    <property type="molecule type" value="Genomic_DNA"/>
</dbReference>
<dbReference type="SUPFAM" id="SSF48150">
    <property type="entry name" value="DNA-glycosylase"/>
    <property type="match status" value="1"/>
</dbReference>
<dbReference type="Gene3D" id="1.10.1670.10">
    <property type="entry name" value="Helix-hairpin-Helix base-excision DNA repair enzymes (C-terminal)"/>
    <property type="match status" value="1"/>
</dbReference>
<evidence type="ECO:0000256" key="5">
    <source>
        <dbReference type="ARBA" id="ARBA00022023"/>
    </source>
</evidence>
<keyword evidence="9" id="KW-0378">Hydrolase</keyword>
<evidence type="ECO:0000256" key="1">
    <source>
        <dbReference type="ARBA" id="ARBA00000843"/>
    </source>
</evidence>
<dbReference type="InterPro" id="IPR044298">
    <property type="entry name" value="MIG/MutY"/>
</dbReference>
<dbReference type="InterPro" id="IPR029119">
    <property type="entry name" value="MutY_C"/>
</dbReference>
<evidence type="ECO:0000256" key="6">
    <source>
        <dbReference type="ARBA" id="ARBA00022485"/>
    </source>
</evidence>
<dbReference type="CDD" id="cd03431">
    <property type="entry name" value="NUDIX_DNA_Glycosylase_C-MutY"/>
    <property type="match status" value="1"/>
</dbReference>
<dbReference type="EC" id="3.2.2.31" evidence="4 14"/>
<dbReference type="Proteomes" id="UP000316199">
    <property type="component" value="Unassembled WGS sequence"/>
</dbReference>
<keyword evidence="12" id="KW-0234">DNA repair</keyword>
<evidence type="ECO:0000256" key="12">
    <source>
        <dbReference type="ARBA" id="ARBA00023204"/>
    </source>
</evidence>
<dbReference type="PANTHER" id="PTHR42944">
    <property type="entry name" value="ADENINE DNA GLYCOSYLASE"/>
    <property type="match status" value="1"/>
</dbReference>
<dbReference type="NCBIfam" id="TIGR01084">
    <property type="entry name" value="mutY"/>
    <property type="match status" value="1"/>
</dbReference>
<evidence type="ECO:0000256" key="7">
    <source>
        <dbReference type="ARBA" id="ARBA00022723"/>
    </source>
</evidence>
<evidence type="ECO:0000256" key="8">
    <source>
        <dbReference type="ARBA" id="ARBA00022763"/>
    </source>
</evidence>
<evidence type="ECO:0000256" key="13">
    <source>
        <dbReference type="ARBA" id="ARBA00023295"/>
    </source>
</evidence>
<dbReference type="Pfam" id="PF00633">
    <property type="entry name" value="HHH"/>
    <property type="match status" value="1"/>
</dbReference>
<evidence type="ECO:0000259" key="15">
    <source>
        <dbReference type="SMART" id="SM00478"/>
    </source>
</evidence>
<dbReference type="Pfam" id="PF00730">
    <property type="entry name" value="HhH-GPD"/>
    <property type="match status" value="1"/>
</dbReference>
<evidence type="ECO:0000256" key="3">
    <source>
        <dbReference type="ARBA" id="ARBA00008343"/>
    </source>
</evidence>
<organism evidence="16 17">
    <name type="scientific">OM182 bacterium</name>
    <dbReference type="NCBI Taxonomy" id="2510334"/>
    <lineage>
        <taxon>Bacteria</taxon>
        <taxon>Pseudomonadati</taxon>
        <taxon>Pseudomonadota</taxon>
        <taxon>Gammaproteobacteria</taxon>
        <taxon>OMG group</taxon>
        <taxon>OM182 clade</taxon>
    </lineage>
</organism>
<keyword evidence="6" id="KW-0004">4Fe-4S</keyword>
<accession>A0A520S294</accession>
<dbReference type="GO" id="GO:0032357">
    <property type="term" value="F:oxidized purine DNA binding"/>
    <property type="evidence" value="ECO:0007669"/>
    <property type="project" value="TreeGrafter"/>
</dbReference>
<keyword evidence="13 14" id="KW-0326">Glycosidase</keyword>
<dbReference type="SUPFAM" id="SSF55811">
    <property type="entry name" value="Nudix"/>
    <property type="match status" value="1"/>
</dbReference>
<comment type="catalytic activity">
    <reaction evidence="1 14">
        <text>Hydrolyzes free adenine bases from 7,8-dihydro-8-oxoguanine:adenine mismatched double-stranded DNA, leaving an apurinic site.</text>
        <dbReference type="EC" id="3.2.2.31"/>
    </reaction>
</comment>
<dbReference type="GO" id="GO:0006284">
    <property type="term" value="P:base-excision repair"/>
    <property type="evidence" value="ECO:0007669"/>
    <property type="project" value="UniProtKB-UniRule"/>
</dbReference>
<evidence type="ECO:0000313" key="16">
    <source>
        <dbReference type="EMBL" id="RZO76592.1"/>
    </source>
</evidence>
<dbReference type="Gene3D" id="3.90.79.10">
    <property type="entry name" value="Nucleoside Triphosphate Pyrophosphohydrolase"/>
    <property type="match status" value="1"/>
</dbReference>
<dbReference type="GO" id="GO:0006298">
    <property type="term" value="P:mismatch repair"/>
    <property type="evidence" value="ECO:0007669"/>
    <property type="project" value="TreeGrafter"/>
</dbReference>
<reference evidence="16 17" key="1">
    <citation type="submission" date="2019-02" db="EMBL/GenBank/DDBJ databases">
        <title>Prokaryotic population dynamics and viral predation in marine succession experiment using metagenomics: the confinement effect.</title>
        <authorList>
            <person name="Haro-Moreno J.M."/>
            <person name="Rodriguez-Valera F."/>
            <person name="Lopez-Perez M."/>
        </authorList>
    </citation>
    <scope>NUCLEOTIDE SEQUENCE [LARGE SCALE GENOMIC DNA]</scope>
    <source>
        <strain evidence="16">MED-G157</strain>
    </source>
</reference>
<dbReference type="SMART" id="SM00478">
    <property type="entry name" value="ENDO3c"/>
    <property type="match status" value="1"/>
</dbReference>
<dbReference type="FunFam" id="1.10.340.30:FF:000002">
    <property type="entry name" value="Adenine DNA glycosylase"/>
    <property type="match status" value="1"/>
</dbReference>
<comment type="similarity">
    <text evidence="3 14">Belongs to the Nth/MutY family.</text>
</comment>
<dbReference type="Gene3D" id="1.10.340.30">
    <property type="entry name" value="Hypothetical protein, domain 2"/>
    <property type="match status" value="1"/>
</dbReference>
<keyword evidence="11" id="KW-0411">Iron-sulfur</keyword>
<comment type="cofactor">
    <cofactor evidence="14">
        <name>[4Fe-4S] cluster</name>
        <dbReference type="ChEBI" id="CHEBI:49883"/>
    </cofactor>
    <text evidence="14">Binds 1 [4Fe-4S] cluster.</text>
</comment>
<dbReference type="GO" id="GO:0051539">
    <property type="term" value="F:4 iron, 4 sulfur cluster binding"/>
    <property type="evidence" value="ECO:0007669"/>
    <property type="project" value="UniProtKB-UniRule"/>
</dbReference>
<dbReference type="PANTHER" id="PTHR42944:SF1">
    <property type="entry name" value="ADENINE DNA GLYCOSYLASE"/>
    <property type="match status" value="1"/>
</dbReference>
<dbReference type="CDD" id="cd00056">
    <property type="entry name" value="ENDO3c"/>
    <property type="match status" value="1"/>
</dbReference>
<dbReference type="InterPro" id="IPR011257">
    <property type="entry name" value="DNA_glycosylase"/>
</dbReference>